<dbReference type="AlphaFoldDB" id="A0A1G2MBX5"/>
<feature type="domain" description="Metallo-beta-lactamase" evidence="2">
    <location>
        <begin position="16"/>
        <end position="228"/>
    </location>
</feature>
<evidence type="ECO:0000313" key="5">
    <source>
        <dbReference type="Proteomes" id="UP000176493"/>
    </source>
</evidence>
<dbReference type="GO" id="GO:0016787">
    <property type="term" value="F:hydrolase activity"/>
    <property type="evidence" value="ECO:0007669"/>
    <property type="project" value="UniProtKB-KW"/>
</dbReference>
<dbReference type="Pfam" id="PF10996">
    <property type="entry name" value="Beta-Casp"/>
    <property type="match status" value="1"/>
</dbReference>
<evidence type="ECO:0000259" key="3">
    <source>
        <dbReference type="SMART" id="SM01027"/>
    </source>
</evidence>
<comment type="caution">
    <text evidence="4">The sequence shown here is derived from an EMBL/GenBank/DDBJ whole genome shotgun (WGS) entry which is preliminary data.</text>
</comment>
<evidence type="ECO:0000256" key="1">
    <source>
        <dbReference type="ARBA" id="ARBA00022801"/>
    </source>
</evidence>
<gene>
    <name evidence="4" type="ORF">A2W52_00085</name>
</gene>
<dbReference type="PANTHER" id="PTHR11203">
    <property type="entry name" value="CLEAVAGE AND POLYADENYLATION SPECIFICITY FACTOR FAMILY MEMBER"/>
    <property type="match status" value="1"/>
</dbReference>
<dbReference type="SMART" id="SM00849">
    <property type="entry name" value="Lactamase_B"/>
    <property type="match status" value="1"/>
</dbReference>
<evidence type="ECO:0000259" key="2">
    <source>
        <dbReference type="SMART" id="SM00849"/>
    </source>
</evidence>
<evidence type="ECO:0000313" key="4">
    <source>
        <dbReference type="EMBL" id="OHA21358.1"/>
    </source>
</evidence>
<protein>
    <recommendedName>
        <fullName evidence="6">MBL fold hydrolase</fullName>
    </recommendedName>
</protein>
<dbReference type="InterPro" id="IPR022712">
    <property type="entry name" value="Beta_Casp"/>
</dbReference>
<dbReference type="Proteomes" id="UP000176493">
    <property type="component" value="Unassembled WGS sequence"/>
</dbReference>
<dbReference type="GO" id="GO:0004521">
    <property type="term" value="F:RNA endonuclease activity"/>
    <property type="evidence" value="ECO:0007669"/>
    <property type="project" value="TreeGrafter"/>
</dbReference>
<dbReference type="InterPro" id="IPR001279">
    <property type="entry name" value="Metallo-B-lactamas"/>
</dbReference>
<keyword evidence="1" id="KW-0378">Hydrolase</keyword>
<reference evidence="4 5" key="1">
    <citation type="journal article" date="2016" name="Nat. Commun.">
        <title>Thousands of microbial genomes shed light on interconnected biogeochemical processes in an aquifer system.</title>
        <authorList>
            <person name="Anantharaman K."/>
            <person name="Brown C.T."/>
            <person name="Hug L.A."/>
            <person name="Sharon I."/>
            <person name="Castelle C.J."/>
            <person name="Probst A.J."/>
            <person name="Thomas B.C."/>
            <person name="Singh A."/>
            <person name="Wilkins M.J."/>
            <person name="Karaoz U."/>
            <person name="Brodie E.L."/>
            <person name="Williams K.H."/>
            <person name="Hubbard S.S."/>
            <person name="Banfield J.F."/>
        </authorList>
    </citation>
    <scope>NUCLEOTIDE SEQUENCE [LARGE SCALE GENOMIC DNA]</scope>
</reference>
<sequence>MHNATISFYGGVGSVTGSNFLLSGEKTRLLIDCGLIQGERFAHEANRRFFPFDPASINYLFVTHAHIDHIGRIPKLVKDGFRGKIWSTEETLELSKLMLPDAASVMQTELQGGEAPLFEESDIEHAFSLWEARSFHERFIAGEFEVAMKDSGHILGSAMFEIRRIGEIRSVVFTGDLGNFPTPLLNEPETISGATYLVMESVYGDRNHEGAERRKERLAEVIRVSAAKGGVLLVPSFSLEKTQALLFELDNLYEEKQIHNVPVFLDSPLAIKVTEVYRRFSSRFNETARAQVSRGNDIFSFRSLRVTMDVQDSRKIAQAPPPKIIIAGSGMSAGGRIVEHEKQYLGDPKNSILFIGYQAVGSLGRQIQEGVKKIRINGEMVYVRAKVETITGYSSHMDGDHLLEFASKGADTAEKIFVVMGEPKSALFLAQRIKDYIGVDAHVPEMGESVEIEL</sequence>
<dbReference type="Gene3D" id="3.60.15.10">
    <property type="entry name" value="Ribonuclease Z/Hydroxyacylglutathione hydrolase-like"/>
    <property type="match status" value="1"/>
</dbReference>
<dbReference type="SMART" id="SM01027">
    <property type="entry name" value="Beta-Casp"/>
    <property type="match status" value="1"/>
</dbReference>
<dbReference type="CDD" id="cd16295">
    <property type="entry name" value="TTHA0252-CPSF-like_MBL-fold"/>
    <property type="match status" value="1"/>
</dbReference>
<dbReference type="PANTHER" id="PTHR11203:SF37">
    <property type="entry name" value="INTEGRATOR COMPLEX SUBUNIT 11"/>
    <property type="match status" value="1"/>
</dbReference>
<dbReference type="InterPro" id="IPR036866">
    <property type="entry name" value="RibonucZ/Hydroxyglut_hydro"/>
</dbReference>
<dbReference type="Gene3D" id="3.40.50.10890">
    <property type="match status" value="1"/>
</dbReference>
<evidence type="ECO:0008006" key="6">
    <source>
        <dbReference type="Google" id="ProtNLM"/>
    </source>
</evidence>
<dbReference type="InterPro" id="IPR050698">
    <property type="entry name" value="MBL"/>
</dbReference>
<proteinExistence type="predicted"/>
<name>A0A1G2MBX5_9BACT</name>
<dbReference type="Pfam" id="PF07521">
    <property type="entry name" value="RMMBL"/>
    <property type="match status" value="1"/>
</dbReference>
<dbReference type="EMBL" id="MHRJ01000046">
    <property type="protein sequence ID" value="OHA21358.1"/>
    <property type="molecule type" value="Genomic_DNA"/>
</dbReference>
<organism evidence="4 5">
    <name type="scientific">Candidatus Taylorbacteria bacterium RIFCSPHIGHO2_02_49_25</name>
    <dbReference type="NCBI Taxonomy" id="1802305"/>
    <lineage>
        <taxon>Bacteria</taxon>
        <taxon>Candidatus Tayloriibacteriota</taxon>
    </lineage>
</organism>
<accession>A0A1G2MBX5</accession>
<dbReference type="SUPFAM" id="SSF56281">
    <property type="entry name" value="Metallo-hydrolase/oxidoreductase"/>
    <property type="match status" value="1"/>
</dbReference>
<dbReference type="Pfam" id="PF00753">
    <property type="entry name" value="Lactamase_B"/>
    <property type="match status" value="1"/>
</dbReference>
<feature type="domain" description="Beta-Casp" evidence="3">
    <location>
        <begin position="242"/>
        <end position="367"/>
    </location>
</feature>
<dbReference type="InterPro" id="IPR011108">
    <property type="entry name" value="RMMBL"/>
</dbReference>